<sequence length="807" mass="81662">MTAPTQPAPSPAGPATPPARTPAPGGAPSDDVAALPTLVGALAVLAGSAALPSAVAGSSWLWPLVEVLGVIWLVGVGCRLIRLPPVVTVLVQLAALIVALTGLFTYTGIGGVLPDASVLAEARDLWSGAWEQIVGSIAPAPATPELTFLICASVGLAGLIVDILVAPARTPALVALPLLCLYSVPASIADDLLPWPAFVLPVLAYVLLLAVCGYSGRGSGWRPAAGLVSVGVPIAVLAAVIALFAANATTSVGTQGRIPRSNGTNGAGIGLSPFASLQGDLQRSQPVDLLRVSGLDEPEYLRTIGLEQWTPGEGWSAGPLSDGSLPETGIPQQTELSVQNLSFRDRFLPVYAGMTSVTGLDPGWSYDQELGAVHRDDLSEPPSYRMTAVLSRAGADQLRTDTVTPDARLVDAGGVPDLVAQETARITAGAPTAFDKAQALQQYFTDPANGFVYSLSVPTGNSGDALVDFLQLKQGYCEQYASAMAVMARAAGLPARVAVGFTQGDRQADGSWLITSHDAHAWVEVRFDGAGWVRFDPTPLGGGQGGQQGFQDAAPTTSAAPSATSAAPSVSGQAPDGGQDEDIPTGGAAAPTTAGQAASPGSGVDIPSGAWWSLLTIAVLGLLVAGPTVLRSFRRRRHLTVAALGGPDGATAAWAEIEDLAIDHGLGPRPAESARATANRLAKSARLGAAARDHLRTVVVAVEHGWYSADPGAGPAAAGAVIRPGRTAPGGDPVVGSPDDGGGGVAVLDAPGSRPAAGTPVTSTDGQPGAELVDAVAAVGAGLSEGAPLSVLDRLVPRSVRPRGLRD</sequence>
<dbReference type="Pfam" id="PF11992">
    <property type="entry name" value="TgpA_N"/>
    <property type="match status" value="1"/>
</dbReference>
<reference evidence="4" key="1">
    <citation type="submission" date="2021-01" db="EMBL/GenBank/DDBJ databases">
        <title>KCTC 19127 draft genome.</title>
        <authorList>
            <person name="An D."/>
        </authorList>
    </citation>
    <scope>NUCLEOTIDE SEQUENCE</scope>
    <source>
        <strain evidence="4">KCTC 19127</strain>
    </source>
</reference>
<feature type="transmembrane region" description="Helical" evidence="2">
    <location>
        <begin position="195"/>
        <end position="214"/>
    </location>
</feature>
<dbReference type="PANTHER" id="PTHR42736">
    <property type="entry name" value="PROTEIN-GLUTAMINE GAMMA-GLUTAMYLTRANSFERASE"/>
    <property type="match status" value="1"/>
</dbReference>
<feature type="compositionally biased region" description="Low complexity" evidence="1">
    <location>
        <begin position="553"/>
        <end position="569"/>
    </location>
</feature>
<feature type="domain" description="Transglutaminase-like" evidence="3">
    <location>
        <begin position="469"/>
        <end position="539"/>
    </location>
</feature>
<accession>A0A938YPJ5</accession>
<dbReference type="RefSeq" id="WP_205258450.1">
    <property type="nucleotide sequence ID" value="NZ_BAAAPV010000006.1"/>
</dbReference>
<evidence type="ECO:0000259" key="3">
    <source>
        <dbReference type="SMART" id="SM00460"/>
    </source>
</evidence>
<dbReference type="InterPro" id="IPR002931">
    <property type="entry name" value="Transglutaminase-like"/>
</dbReference>
<dbReference type="InterPro" id="IPR038765">
    <property type="entry name" value="Papain-like_cys_pep_sf"/>
</dbReference>
<feature type="compositionally biased region" description="Low complexity" evidence="1">
    <location>
        <begin position="584"/>
        <end position="601"/>
    </location>
</feature>
<proteinExistence type="predicted"/>
<keyword evidence="2" id="KW-1133">Transmembrane helix</keyword>
<dbReference type="Pfam" id="PF01841">
    <property type="entry name" value="Transglut_core"/>
    <property type="match status" value="1"/>
</dbReference>
<dbReference type="SUPFAM" id="SSF54001">
    <property type="entry name" value="Cysteine proteinases"/>
    <property type="match status" value="1"/>
</dbReference>
<evidence type="ECO:0000313" key="4">
    <source>
        <dbReference type="EMBL" id="MBM9478346.1"/>
    </source>
</evidence>
<gene>
    <name evidence="4" type="ORF">JL107_18000</name>
</gene>
<protein>
    <submittedName>
        <fullName evidence="4">Transglutaminase domain-containing protein</fullName>
    </submittedName>
</protein>
<dbReference type="SMART" id="SM00460">
    <property type="entry name" value="TGc"/>
    <property type="match status" value="1"/>
</dbReference>
<keyword evidence="2" id="KW-0812">Transmembrane</keyword>
<feature type="transmembrane region" description="Helical" evidence="2">
    <location>
        <begin position="226"/>
        <end position="246"/>
    </location>
</feature>
<comment type="caution">
    <text evidence="4">The sequence shown here is derived from an EMBL/GenBank/DDBJ whole genome shotgun (WGS) entry which is preliminary data.</text>
</comment>
<keyword evidence="5" id="KW-1185">Reference proteome</keyword>
<feature type="region of interest" description="Disordered" evidence="1">
    <location>
        <begin position="725"/>
        <end position="767"/>
    </location>
</feature>
<feature type="compositionally biased region" description="Low complexity" evidence="1">
    <location>
        <begin position="729"/>
        <end position="738"/>
    </location>
</feature>
<evidence type="ECO:0000256" key="1">
    <source>
        <dbReference type="SAM" id="MobiDB-lite"/>
    </source>
</evidence>
<feature type="region of interest" description="Disordered" evidence="1">
    <location>
        <begin position="536"/>
        <end position="602"/>
    </location>
</feature>
<feature type="transmembrane region" description="Helical" evidence="2">
    <location>
        <begin position="32"/>
        <end position="54"/>
    </location>
</feature>
<dbReference type="EMBL" id="JAERWL010000016">
    <property type="protein sequence ID" value="MBM9478346.1"/>
    <property type="molecule type" value="Genomic_DNA"/>
</dbReference>
<dbReference type="InterPro" id="IPR052901">
    <property type="entry name" value="Bact_TGase-like"/>
</dbReference>
<feature type="transmembrane region" description="Helical" evidence="2">
    <location>
        <begin position="610"/>
        <end position="630"/>
    </location>
</feature>
<evidence type="ECO:0000313" key="5">
    <source>
        <dbReference type="Proteomes" id="UP000663801"/>
    </source>
</evidence>
<organism evidence="4 5">
    <name type="scientific">Nakamurella flavida</name>
    <dbReference type="NCBI Taxonomy" id="363630"/>
    <lineage>
        <taxon>Bacteria</taxon>
        <taxon>Bacillati</taxon>
        <taxon>Actinomycetota</taxon>
        <taxon>Actinomycetes</taxon>
        <taxon>Nakamurellales</taxon>
        <taxon>Nakamurellaceae</taxon>
        <taxon>Nakamurella</taxon>
    </lineage>
</organism>
<feature type="transmembrane region" description="Helical" evidence="2">
    <location>
        <begin position="146"/>
        <end position="165"/>
    </location>
</feature>
<dbReference type="AlphaFoldDB" id="A0A938YPJ5"/>
<dbReference type="Gene3D" id="3.10.620.30">
    <property type="match status" value="1"/>
</dbReference>
<dbReference type="InterPro" id="IPR021878">
    <property type="entry name" value="TgpA_N"/>
</dbReference>
<keyword evidence="2" id="KW-0472">Membrane</keyword>
<dbReference type="PANTHER" id="PTHR42736:SF1">
    <property type="entry name" value="PROTEIN-GLUTAMINE GAMMA-GLUTAMYLTRANSFERASE"/>
    <property type="match status" value="1"/>
</dbReference>
<evidence type="ECO:0000256" key="2">
    <source>
        <dbReference type="SAM" id="Phobius"/>
    </source>
</evidence>
<feature type="compositionally biased region" description="Pro residues" evidence="1">
    <location>
        <begin position="1"/>
        <end position="21"/>
    </location>
</feature>
<feature type="transmembrane region" description="Helical" evidence="2">
    <location>
        <begin position="60"/>
        <end position="81"/>
    </location>
</feature>
<dbReference type="Proteomes" id="UP000663801">
    <property type="component" value="Unassembled WGS sequence"/>
</dbReference>
<feature type="region of interest" description="Disordered" evidence="1">
    <location>
        <begin position="1"/>
        <end position="28"/>
    </location>
</feature>
<name>A0A938YPJ5_9ACTN</name>
<feature type="transmembrane region" description="Helical" evidence="2">
    <location>
        <begin position="93"/>
        <end position="113"/>
    </location>
</feature>